<gene>
    <name evidence="1" type="ORF">JCM19296_1487</name>
</gene>
<dbReference type="EMBL" id="BBLG01000003">
    <property type="protein sequence ID" value="GAK75890.1"/>
    <property type="molecule type" value="Genomic_DNA"/>
</dbReference>
<sequence length="47" mass="5415">MLLSSCKTDSNHVVKTTEKFEIDKATLELRPNEGLMYYNNEPLQVTL</sequence>
<evidence type="ECO:0000313" key="1">
    <source>
        <dbReference type="EMBL" id="GAK75890.1"/>
    </source>
</evidence>
<name>A0A081DAE4_NONUL</name>
<dbReference type="Proteomes" id="UP000028980">
    <property type="component" value="Unassembled WGS sequence"/>
</dbReference>
<accession>A0A081DAE4</accession>
<evidence type="ECO:0000313" key="2">
    <source>
        <dbReference type="Proteomes" id="UP000028980"/>
    </source>
</evidence>
<reference evidence="1 2" key="1">
    <citation type="journal article" date="2014" name="Genome Announc.">
        <title>Draft Genome Sequences of Marine Flavobacterium Nonlabens Strains NR17, NR24, NR27, NR32, NR33, and Ara13.</title>
        <authorList>
            <person name="Nakanishi M."/>
            <person name="Meirelles P."/>
            <person name="Suzuki R."/>
            <person name="Takatani N."/>
            <person name="Mino S."/>
            <person name="Suda W."/>
            <person name="Oshima K."/>
            <person name="Hattori M."/>
            <person name="Ohkuma M."/>
            <person name="Hosokawa M."/>
            <person name="Miyashita K."/>
            <person name="Thompson F.L."/>
            <person name="Niwa A."/>
            <person name="Sawabe T."/>
            <person name="Sawabe T."/>
        </authorList>
    </citation>
    <scope>NUCLEOTIDE SEQUENCE [LARGE SCALE GENOMIC DNA]</scope>
    <source>
        <strain evidence="2">JCM19296</strain>
    </source>
</reference>
<organism evidence="1 2">
    <name type="scientific">Nonlabens ulvanivorans</name>
    <name type="common">Persicivirga ulvanivorans</name>
    <dbReference type="NCBI Taxonomy" id="906888"/>
    <lineage>
        <taxon>Bacteria</taxon>
        <taxon>Pseudomonadati</taxon>
        <taxon>Bacteroidota</taxon>
        <taxon>Flavobacteriia</taxon>
        <taxon>Flavobacteriales</taxon>
        <taxon>Flavobacteriaceae</taxon>
        <taxon>Nonlabens</taxon>
    </lineage>
</organism>
<protein>
    <submittedName>
        <fullName evidence="1">Uncharacterized protein</fullName>
    </submittedName>
</protein>
<dbReference type="STRING" id="906888.JCM19298_1916"/>
<dbReference type="AlphaFoldDB" id="A0A081DAE4"/>
<proteinExistence type="predicted"/>
<comment type="caution">
    <text evidence="1">The sequence shown here is derived from an EMBL/GenBank/DDBJ whole genome shotgun (WGS) entry which is preliminary data.</text>
</comment>